<sequence>MTQIMNTPRLKPPRREDGRIIIHFDYDCFYAQVIENQQPALKFLPLGIKQKSILATCNYVARRAGVNKLMGISDAKKVCPELILVDGEDLSAFRDVSKKMYRLLRSFSWNRKLERLGLDEYFMDVTDMVDYNVELLNRNALDQSFFCLSKDDPEQGFTYDASSVAGCVYGSTVSPGQDSTSHTQYLRLVAASHLARYTRMQIEEQGYTSAAGISTNKLLAKLVGNLHKPRNQTTLLAFTDEEVWSFMDTHQLRKIPGIGSRTTSILKSHLLPPPNLDSNDEDSPKEALTAYLVRTHPAVSPSSLERLLFAPGAERGLGEKTWSLLHGVDNSAVKPASDVPTQISIEDTYQGLDEPNEISTQLKLLSASLLRRMHIDLVEEGRWIAQPKTMRLTTRPYRRDKPYNWNRASRSVSLPGWACGLGIPNEDIALRLAEEVLLPMFRRLNPGPRGWQVGLLNVCVTNMIIVAGIGEGAGAGAGGAGRDIGDMFRRQEDVLREFTAYEEEVDDEERVAEDDGRGFPDEVTDDNASGKISLDRKEEGEGSDVEWEEDDHDGLETCTKCGHLIPSFALTAHERYHAMEP</sequence>
<evidence type="ECO:0000259" key="4">
    <source>
        <dbReference type="PROSITE" id="PS50173"/>
    </source>
</evidence>
<dbReference type="InterPro" id="IPR043502">
    <property type="entry name" value="DNA/RNA_pol_sf"/>
</dbReference>
<dbReference type="GO" id="GO:0003684">
    <property type="term" value="F:damaged DNA binding"/>
    <property type="evidence" value="ECO:0007669"/>
    <property type="project" value="InterPro"/>
</dbReference>
<comment type="caution">
    <text evidence="5">The sequence shown here is derived from an EMBL/GenBank/DDBJ whole genome shotgun (WGS) entry which is preliminary data.</text>
</comment>
<dbReference type="Pfam" id="PF00817">
    <property type="entry name" value="IMS"/>
    <property type="match status" value="1"/>
</dbReference>
<dbReference type="GO" id="GO:0006281">
    <property type="term" value="P:DNA repair"/>
    <property type="evidence" value="ECO:0007669"/>
    <property type="project" value="InterPro"/>
</dbReference>
<dbReference type="Proteomes" id="UP000275385">
    <property type="component" value="Unassembled WGS sequence"/>
</dbReference>
<keyword evidence="6" id="KW-1185">Reference proteome</keyword>
<dbReference type="PANTHER" id="PTHR46404">
    <property type="entry name" value="DNA POLYMERASE IOTA"/>
    <property type="match status" value="1"/>
</dbReference>
<reference evidence="5 6" key="1">
    <citation type="submission" date="2018-08" db="EMBL/GenBank/DDBJ databases">
        <title>Draft genome of the lignicolous fungus Coniochaeta pulveracea.</title>
        <authorList>
            <person name="Borstlap C.J."/>
            <person name="De Witt R.N."/>
            <person name="Botha A."/>
            <person name="Volschenk H."/>
        </authorList>
    </citation>
    <scope>NUCLEOTIDE SEQUENCE [LARGE SCALE GENOMIC DNA]</scope>
    <source>
        <strain evidence="5 6">CAB683</strain>
    </source>
</reference>
<evidence type="ECO:0000256" key="2">
    <source>
        <dbReference type="ARBA" id="ARBA00023128"/>
    </source>
</evidence>
<comment type="subcellular location">
    <subcellularLocation>
        <location evidence="1">Mitochondrion</location>
    </subcellularLocation>
</comment>
<evidence type="ECO:0000256" key="3">
    <source>
        <dbReference type="SAM" id="MobiDB-lite"/>
    </source>
</evidence>
<feature type="domain" description="UmuC" evidence="4">
    <location>
        <begin position="21"/>
        <end position="259"/>
    </location>
</feature>
<dbReference type="OrthoDB" id="447129at2759"/>
<dbReference type="PROSITE" id="PS50173">
    <property type="entry name" value="UMUC"/>
    <property type="match status" value="1"/>
</dbReference>
<dbReference type="FunFam" id="3.40.1170.60:FF:000006">
    <property type="entry name" value="DNA polymerase iota"/>
    <property type="match status" value="1"/>
</dbReference>
<feature type="region of interest" description="Disordered" evidence="3">
    <location>
        <begin position="503"/>
        <end position="551"/>
    </location>
</feature>
<dbReference type="Gene3D" id="3.30.70.270">
    <property type="match status" value="1"/>
</dbReference>
<feature type="compositionally biased region" description="Acidic residues" evidence="3">
    <location>
        <begin position="503"/>
        <end position="512"/>
    </location>
</feature>
<keyword evidence="2" id="KW-0496">Mitochondrion</keyword>
<organism evidence="5 6">
    <name type="scientific">Coniochaeta pulveracea</name>
    <dbReference type="NCBI Taxonomy" id="177199"/>
    <lineage>
        <taxon>Eukaryota</taxon>
        <taxon>Fungi</taxon>
        <taxon>Dikarya</taxon>
        <taxon>Ascomycota</taxon>
        <taxon>Pezizomycotina</taxon>
        <taxon>Sordariomycetes</taxon>
        <taxon>Sordariomycetidae</taxon>
        <taxon>Coniochaetales</taxon>
        <taxon>Coniochaetaceae</taxon>
        <taxon>Coniochaeta</taxon>
    </lineage>
</organism>
<dbReference type="SUPFAM" id="SSF56672">
    <property type="entry name" value="DNA/RNA polymerases"/>
    <property type="match status" value="1"/>
</dbReference>
<protein>
    <recommendedName>
        <fullName evidence="4">UmuC domain-containing protein</fullName>
    </recommendedName>
</protein>
<feature type="compositionally biased region" description="Acidic residues" evidence="3">
    <location>
        <begin position="541"/>
        <end position="551"/>
    </location>
</feature>
<accession>A0A420Y7M8</accession>
<dbReference type="SUPFAM" id="SSF100879">
    <property type="entry name" value="Lesion bypass DNA polymerase (Y-family), little finger domain"/>
    <property type="match status" value="1"/>
</dbReference>
<evidence type="ECO:0000256" key="1">
    <source>
        <dbReference type="ARBA" id="ARBA00004173"/>
    </source>
</evidence>
<proteinExistence type="predicted"/>
<evidence type="ECO:0000313" key="6">
    <source>
        <dbReference type="Proteomes" id="UP000275385"/>
    </source>
</evidence>
<dbReference type="InterPro" id="IPR001126">
    <property type="entry name" value="UmuC"/>
</dbReference>
<dbReference type="Gene3D" id="3.40.1170.60">
    <property type="match status" value="1"/>
</dbReference>
<dbReference type="PANTHER" id="PTHR46404:SF1">
    <property type="entry name" value="DNA POLYMERASE IOTA"/>
    <property type="match status" value="1"/>
</dbReference>
<dbReference type="AlphaFoldDB" id="A0A420Y7M8"/>
<dbReference type="InterPro" id="IPR043128">
    <property type="entry name" value="Rev_trsase/Diguanyl_cyclase"/>
</dbReference>
<dbReference type="Gene3D" id="3.30.1490.100">
    <property type="entry name" value="DNA polymerase, Y-family, little finger domain"/>
    <property type="match status" value="1"/>
</dbReference>
<dbReference type="STRING" id="177199.A0A420Y7M8"/>
<dbReference type="GO" id="GO:0070987">
    <property type="term" value="P:error-free translesion synthesis"/>
    <property type="evidence" value="ECO:0007669"/>
    <property type="project" value="UniProtKB-ARBA"/>
</dbReference>
<dbReference type="GO" id="GO:0003887">
    <property type="term" value="F:DNA-directed DNA polymerase activity"/>
    <property type="evidence" value="ECO:0007669"/>
    <property type="project" value="TreeGrafter"/>
</dbReference>
<gene>
    <name evidence="5" type="ORF">DL546_004879</name>
</gene>
<dbReference type="GO" id="GO:0005739">
    <property type="term" value="C:mitochondrion"/>
    <property type="evidence" value="ECO:0007669"/>
    <property type="project" value="UniProtKB-SubCell"/>
</dbReference>
<name>A0A420Y7M8_9PEZI</name>
<dbReference type="InterPro" id="IPR036775">
    <property type="entry name" value="DNA_pol_Y-fam_lit_finger_sf"/>
</dbReference>
<evidence type="ECO:0000313" key="5">
    <source>
        <dbReference type="EMBL" id="RKU43875.1"/>
    </source>
</evidence>
<dbReference type="EMBL" id="QVQW01000037">
    <property type="protein sequence ID" value="RKU43875.1"/>
    <property type="molecule type" value="Genomic_DNA"/>
</dbReference>